<accession>A0ACB8D5Z9</accession>
<keyword evidence="2" id="KW-1185">Reference proteome</keyword>
<dbReference type="Proteomes" id="UP000821865">
    <property type="component" value="Chromosome 3"/>
</dbReference>
<gene>
    <name evidence="1" type="ORF">HPB49_013975</name>
</gene>
<reference evidence="1" key="1">
    <citation type="submission" date="2020-05" db="EMBL/GenBank/DDBJ databases">
        <title>Large-scale comparative analyses of tick genomes elucidate their genetic diversity and vector capacities.</title>
        <authorList>
            <person name="Jia N."/>
            <person name="Wang J."/>
            <person name="Shi W."/>
            <person name="Du L."/>
            <person name="Sun Y."/>
            <person name="Zhan W."/>
            <person name="Jiang J."/>
            <person name="Wang Q."/>
            <person name="Zhang B."/>
            <person name="Ji P."/>
            <person name="Sakyi L.B."/>
            <person name="Cui X."/>
            <person name="Yuan T."/>
            <person name="Jiang B."/>
            <person name="Yang W."/>
            <person name="Lam T.T.-Y."/>
            <person name="Chang Q."/>
            <person name="Ding S."/>
            <person name="Wang X."/>
            <person name="Zhu J."/>
            <person name="Ruan X."/>
            <person name="Zhao L."/>
            <person name="Wei J."/>
            <person name="Que T."/>
            <person name="Du C."/>
            <person name="Cheng J."/>
            <person name="Dai P."/>
            <person name="Han X."/>
            <person name="Huang E."/>
            <person name="Gao Y."/>
            <person name="Liu J."/>
            <person name="Shao H."/>
            <person name="Ye R."/>
            <person name="Li L."/>
            <person name="Wei W."/>
            <person name="Wang X."/>
            <person name="Wang C."/>
            <person name="Yang T."/>
            <person name="Huo Q."/>
            <person name="Li W."/>
            <person name="Guo W."/>
            <person name="Chen H."/>
            <person name="Zhou L."/>
            <person name="Ni X."/>
            <person name="Tian J."/>
            <person name="Zhou Y."/>
            <person name="Sheng Y."/>
            <person name="Liu T."/>
            <person name="Pan Y."/>
            <person name="Xia L."/>
            <person name="Li J."/>
            <person name="Zhao F."/>
            <person name="Cao W."/>
        </authorList>
    </citation>
    <scope>NUCLEOTIDE SEQUENCE</scope>
    <source>
        <strain evidence="1">Dsil-2018</strain>
    </source>
</reference>
<comment type="caution">
    <text evidence="1">The sequence shown here is derived from an EMBL/GenBank/DDBJ whole genome shotgun (WGS) entry which is preliminary data.</text>
</comment>
<evidence type="ECO:0000313" key="1">
    <source>
        <dbReference type="EMBL" id="KAH7959814.1"/>
    </source>
</evidence>
<organism evidence="1 2">
    <name type="scientific">Dermacentor silvarum</name>
    <name type="common">Tick</name>
    <dbReference type="NCBI Taxonomy" id="543639"/>
    <lineage>
        <taxon>Eukaryota</taxon>
        <taxon>Metazoa</taxon>
        <taxon>Ecdysozoa</taxon>
        <taxon>Arthropoda</taxon>
        <taxon>Chelicerata</taxon>
        <taxon>Arachnida</taxon>
        <taxon>Acari</taxon>
        <taxon>Parasitiformes</taxon>
        <taxon>Ixodida</taxon>
        <taxon>Ixodoidea</taxon>
        <taxon>Ixodidae</taxon>
        <taxon>Rhipicephalinae</taxon>
        <taxon>Dermacentor</taxon>
    </lineage>
</organism>
<sequence>MRHAAPAVPKWGKKRGSEQSAFGRQLKPTIPCSFRPLKDSTTTMSPANLLRRKSVNSNKLVKQFARRRVSAKKAGTMLHLLGSLSKLFKLRKVHIDGNVFRLHTGVTVAFLMCFSVLLTAKEYVGTPIDCHCPTLPKSVVDSFCWVESTFSLRRLFNASYNGSVVYPGVGHGGGERKYHTYYQWVCFLMFAQALCFYAPRWLWKAWEGGKVPAIVAALDIRSAVTQDRAELRSQMVDFLVVNMNRNRCYLVKYLLCELLGVANVIAQALLTDYVLGGGFLTYGWDLVRWHRGEGREFVSPAVMAFPRIAMCTFLKYGQSGTIENREAICVLPLNILNEKLFAFLWFWYGLLLFTGSLTVIYRFLLLLSAPLRRRLLAWRYPDSKRIAAVVSTLSAGDVFLLSLVGQNVDSLVFSQLVAELSRRLVKAPPVAVPSAPPAL</sequence>
<name>A0ACB8D5Z9_DERSI</name>
<evidence type="ECO:0000313" key="2">
    <source>
        <dbReference type="Proteomes" id="UP000821865"/>
    </source>
</evidence>
<protein>
    <submittedName>
        <fullName evidence="1">Uncharacterized protein</fullName>
    </submittedName>
</protein>
<proteinExistence type="predicted"/>
<dbReference type="EMBL" id="CM023472">
    <property type="protein sequence ID" value="KAH7959814.1"/>
    <property type="molecule type" value="Genomic_DNA"/>
</dbReference>